<accession>A0A377J772</accession>
<dbReference type="InterPro" id="IPR055348">
    <property type="entry name" value="DctQ"/>
</dbReference>
<evidence type="ECO:0000313" key="12">
    <source>
        <dbReference type="Proteomes" id="UP000254512"/>
    </source>
</evidence>
<feature type="transmembrane region" description="Helical" evidence="9">
    <location>
        <begin position="49"/>
        <end position="68"/>
    </location>
</feature>
<evidence type="ECO:0000256" key="3">
    <source>
        <dbReference type="ARBA" id="ARBA00022475"/>
    </source>
</evidence>
<comment type="subcellular location">
    <subcellularLocation>
        <location evidence="1 9">Cell inner membrane</location>
        <topology evidence="1 9">Multi-pass membrane protein</topology>
    </subcellularLocation>
</comment>
<evidence type="ECO:0000256" key="6">
    <source>
        <dbReference type="ARBA" id="ARBA00022989"/>
    </source>
</evidence>
<comment type="similarity">
    <text evidence="8 9">Belongs to the TRAP transporter small permease family.</text>
</comment>
<name>A0A377J772_GRIHO</name>
<reference evidence="11 12" key="1">
    <citation type="submission" date="2018-06" db="EMBL/GenBank/DDBJ databases">
        <authorList>
            <consortium name="Pathogen Informatics"/>
            <person name="Doyle S."/>
        </authorList>
    </citation>
    <scope>NUCLEOTIDE SEQUENCE [LARGE SCALE GENOMIC DNA]</scope>
    <source>
        <strain evidence="11 12">NCTC11645</strain>
    </source>
</reference>
<keyword evidence="2 9" id="KW-0813">Transport</keyword>
<dbReference type="Pfam" id="PF04290">
    <property type="entry name" value="DctQ"/>
    <property type="match status" value="1"/>
</dbReference>
<proteinExistence type="inferred from homology"/>
<evidence type="ECO:0000256" key="8">
    <source>
        <dbReference type="ARBA" id="ARBA00038436"/>
    </source>
</evidence>
<dbReference type="PANTHER" id="PTHR35011:SF2">
    <property type="entry name" value="2,3-DIKETO-L-GULONATE TRAP TRANSPORTER SMALL PERMEASE PROTEIN YIAM"/>
    <property type="match status" value="1"/>
</dbReference>
<dbReference type="GO" id="GO:0022857">
    <property type="term" value="F:transmembrane transporter activity"/>
    <property type="evidence" value="ECO:0007669"/>
    <property type="project" value="UniProtKB-UniRule"/>
</dbReference>
<dbReference type="GO" id="GO:0015740">
    <property type="term" value="P:C4-dicarboxylate transport"/>
    <property type="evidence" value="ECO:0007669"/>
    <property type="project" value="TreeGrafter"/>
</dbReference>
<feature type="transmembrane region" description="Helical" evidence="9">
    <location>
        <begin position="89"/>
        <end position="109"/>
    </location>
</feature>
<dbReference type="PANTHER" id="PTHR35011">
    <property type="entry name" value="2,3-DIKETO-L-GULONATE TRAP TRANSPORTER SMALL PERMEASE PROTEIN YIAM"/>
    <property type="match status" value="1"/>
</dbReference>
<protein>
    <recommendedName>
        <fullName evidence="9">TRAP transporter small permease protein</fullName>
    </recommendedName>
</protein>
<evidence type="ECO:0000256" key="1">
    <source>
        <dbReference type="ARBA" id="ARBA00004429"/>
    </source>
</evidence>
<dbReference type="AlphaFoldDB" id="A0A377J772"/>
<keyword evidence="4 9" id="KW-0997">Cell inner membrane</keyword>
<evidence type="ECO:0000313" key="11">
    <source>
        <dbReference type="EMBL" id="STO98134.1"/>
    </source>
</evidence>
<feature type="domain" description="Tripartite ATP-independent periplasmic transporters DctQ component" evidence="10">
    <location>
        <begin position="24"/>
        <end position="154"/>
    </location>
</feature>
<evidence type="ECO:0000256" key="4">
    <source>
        <dbReference type="ARBA" id="ARBA00022519"/>
    </source>
</evidence>
<sequence>MSKMRSHLNRSEEYICCLFLAIFVTLLFTQIIVRQFFQYSIPWGDEVATYLFVWFTYFGAVVAAKMSAHNRVSFHFNYFPPMVKTVCETLADLLWIAFNMYFVYLSYDFVFNKMNLFWKSQTTGIPMKYIYLILPIAFLLMSMRILWNVVDRIKGIEHDDPEVEELRKLSKNK</sequence>
<comment type="subunit">
    <text evidence="9">The complex comprises the extracytoplasmic solute receptor protein and the two transmembrane proteins.</text>
</comment>
<dbReference type="Proteomes" id="UP000254512">
    <property type="component" value="Unassembled WGS sequence"/>
</dbReference>
<gene>
    <name evidence="11" type="primary">siaT_6</name>
    <name evidence="11" type="ORF">NCTC11645_03118</name>
</gene>
<keyword evidence="6 9" id="KW-1133">Transmembrane helix</keyword>
<comment type="function">
    <text evidence="9">Part of the tripartite ATP-independent periplasmic (TRAP) transport system.</text>
</comment>
<feature type="transmembrane region" description="Helical" evidence="9">
    <location>
        <begin position="12"/>
        <end position="37"/>
    </location>
</feature>
<dbReference type="EMBL" id="UGHD01000003">
    <property type="protein sequence ID" value="STO98134.1"/>
    <property type="molecule type" value="Genomic_DNA"/>
</dbReference>
<evidence type="ECO:0000256" key="2">
    <source>
        <dbReference type="ARBA" id="ARBA00022448"/>
    </source>
</evidence>
<dbReference type="GO" id="GO:0005886">
    <property type="term" value="C:plasma membrane"/>
    <property type="evidence" value="ECO:0007669"/>
    <property type="project" value="UniProtKB-SubCell"/>
</dbReference>
<evidence type="ECO:0000256" key="9">
    <source>
        <dbReference type="RuleBase" id="RU369079"/>
    </source>
</evidence>
<organism evidence="11 12">
    <name type="scientific">Grimontia hollisae</name>
    <name type="common">Vibrio hollisae</name>
    <dbReference type="NCBI Taxonomy" id="673"/>
    <lineage>
        <taxon>Bacteria</taxon>
        <taxon>Pseudomonadati</taxon>
        <taxon>Pseudomonadota</taxon>
        <taxon>Gammaproteobacteria</taxon>
        <taxon>Vibrionales</taxon>
        <taxon>Vibrionaceae</taxon>
        <taxon>Grimontia</taxon>
    </lineage>
</organism>
<dbReference type="InterPro" id="IPR007387">
    <property type="entry name" value="TRAP_DctQ"/>
</dbReference>
<keyword evidence="7 9" id="KW-0472">Membrane</keyword>
<keyword evidence="3" id="KW-1003">Cell membrane</keyword>
<dbReference type="STRING" id="673.AL542_01510"/>
<evidence type="ECO:0000256" key="5">
    <source>
        <dbReference type="ARBA" id="ARBA00022692"/>
    </source>
</evidence>
<evidence type="ECO:0000256" key="7">
    <source>
        <dbReference type="ARBA" id="ARBA00023136"/>
    </source>
</evidence>
<feature type="transmembrane region" description="Helical" evidence="9">
    <location>
        <begin position="129"/>
        <end position="147"/>
    </location>
</feature>
<evidence type="ECO:0000259" key="10">
    <source>
        <dbReference type="Pfam" id="PF04290"/>
    </source>
</evidence>
<keyword evidence="5 9" id="KW-0812">Transmembrane</keyword>